<evidence type="ECO:0000313" key="2">
    <source>
        <dbReference type="EMBL" id="MBL4953886.1"/>
    </source>
</evidence>
<feature type="transmembrane region" description="Helical" evidence="1">
    <location>
        <begin position="41"/>
        <end position="61"/>
    </location>
</feature>
<gene>
    <name evidence="2" type="ORF">JK635_17005</name>
</gene>
<feature type="transmembrane region" description="Helical" evidence="1">
    <location>
        <begin position="12"/>
        <end position="35"/>
    </location>
</feature>
<dbReference type="EMBL" id="JAESWB010000247">
    <property type="protein sequence ID" value="MBL4953886.1"/>
    <property type="molecule type" value="Genomic_DNA"/>
</dbReference>
<comment type="caution">
    <text evidence="2">The sequence shown here is derived from an EMBL/GenBank/DDBJ whole genome shotgun (WGS) entry which is preliminary data.</text>
</comment>
<name>A0ABS1TRE1_9BACI</name>
<organism evidence="2 3">
    <name type="scientific">Neobacillus paridis</name>
    <dbReference type="NCBI Taxonomy" id="2803862"/>
    <lineage>
        <taxon>Bacteria</taxon>
        <taxon>Bacillati</taxon>
        <taxon>Bacillota</taxon>
        <taxon>Bacilli</taxon>
        <taxon>Bacillales</taxon>
        <taxon>Bacillaceae</taxon>
        <taxon>Neobacillus</taxon>
    </lineage>
</organism>
<sequence length="263" mass="30927">MKINDYYQDVAQLNLNGSIAALLPNVFLIAFNLALFHNHKIFILAVPFFLYSFFCFQLYLFRKQQALRINRNMTELRLERKNNSLLSARYLLVLYSNSQNSRVLFYYPDGHLAGSIKRYRSTGLRPIRFSKIYVLYDEDHGAIACYRVKGKKTMKIEVYDKDKSYLGCLLKTKQNWWNNREELFNGEGKYFGEVAGSKLFMDEKIIDSNDRQVSRLRRGWMPVEWSPIFPEPNTPVLSFSGNQSAQEKLLGMTILINEYFLER</sequence>
<keyword evidence="1" id="KW-1133">Transmembrane helix</keyword>
<dbReference type="Proteomes" id="UP000623967">
    <property type="component" value="Unassembled WGS sequence"/>
</dbReference>
<dbReference type="RefSeq" id="WP_202655147.1">
    <property type="nucleotide sequence ID" value="NZ_JAESWB010000247.1"/>
</dbReference>
<accession>A0ABS1TRE1</accession>
<reference evidence="2 3" key="1">
    <citation type="submission" date="2021-01" db="EMBL/GenBank/DDBJ databases">
        <title>Genome public.</title>
        <authorList>
            <person name="Liu C."/>
            <person name="Sun Q."/>
        </authorList>
    </citation>
    <scope>NUCLEOTIDE SEQUENCE [LARGE SCALE GENOMIC DNA]</scope>
    <source>
        <strain evidence="2 3">YIM B02564</strain>
    </source>
</reference>
<keyword evidence="3" id="KW-1185">Reference proteome</keyword>
<evidence type="ECO:0000313" key="3">
    <source>
        <dbReference type="Proteomes" id="UP000623967"/>
    </source>
</evidence>
<keyword evidence="1" id="KW-0812">Transmembrane</keyword>
<proteinExistence type="predicted"/>
<evidence type="ECO:0000256" key="1">
    <source>
        <dbReference type="SAM" id="Phobius"/>
    </source>
</evidence>
<protein>
    <submittedName>
        <fullName evidence="2">Uncharacterized protein</fullName>
    </submittedName>
</protein>
<keyword evidence="1" id="KW-0472">Membrane</keyword>